<protein>
    <recommendedName>
        <fullName evidence="4">GIY-YIG domain-containing protein</fullName>
    </recommendedName>
</protein>
<evidence type="ECO:0000313" key="2">
    <source>
        <dbReference type="EMBL" id="CAF5196700.1"/>
    </source>
</evidence>
<sequence length="237" mass="26919">MIENGFPLKFVDASIKKTLNRYIDKINKINVSDGEKKNEIKPIKDPPKNEIILLDIPYFGKPSEILSKRLISLAKLARPQTHLQPIPRPPRSIGSHFSSKDPIPKDLQSGVIYQINCSSCDVSYIGKTIRQVKKRLEEHGAPQFNITKPKLSSLSKKSPIPDTTNLRRSARNAGKIINYSDDKNSFDEENIKNIRQSSVITQNELETGHQINGNDWHILTNDPRSYRLEVRESLAIL</sequence>
<dbReference type="EMBL" id="CAJNOW010008984">
    <property type="protein sequence ID" value="CAF1551928.1"/>
    <property type="molecule type" value="Genomic_DNA"/>
</dbReference>
<evidence type="ECO:0000313" key="1">
    <source>
        <dbReference type="EMBL" id="CAF1551928.1"/>
    </source>
</evidence>
<dbReference type="EMBL" id="CAJOBJ010342461">
    <property type="protein sequence ID" value="CAF5196700.1"/>
    <property type="molecule type" value="Genomic_DNA"/>
</dbReference>
<dbReference type="AlphaFoldDB" id="A0A815X3T0"/>
<proteinExistence type="predicted"/>
<organism evidence="1 3">
    <name type="scientific">Rotaria magnacalcarata</name>
    <dbReference type="NCBI Taxonomy" id="392030"/>
    <lineage>
        <taxon>Eukaryota</taxon>
        <taxon>Metazoa</taxon>
        <taxon>Spiralia</taxon>
        <taxon>Gnathifera</taxon>
        <taxon>Rotifera</taxon>
        <taxon>Eurotatoria</taxon>
        <taxon>Bdelloidea</taxon>
        <taxon>Philodinida</taxon>
        <taxon>Philodinidae</taxon>
        <taxon>Rotaria</taxon>
    </lineage>
</organism>
<comment type="caution">
    <text evidence="1">The sequence shown here is derived from an EMBL/GenBank/DDBJ whole genome shotgun (WGS) entry which is preliminary data.</text>
</comment>
<dbReference type="OrthoDB" id="10057701at2759"/>
<evidence type="ECO:0008006" key="4">
    <source>
        <dbReference type="Google" id="ProtNLM"/>
    </source>
</evidence>
<gene>
    <name evidence="2" type="ORF">GIL414_LOCUS75157</name>
    <name evidence="1" type="ORF">KQP761_LOCUS17715</name>
</gene>
<dbReference type="Proteomes" id="UP000663834">
    <property type="component" value="Unassembled WGS sequence"/>
</dbReference>
<reference evidence="1" key="1">
    <citation type="submission" date="2021-02" db="EMBL/GenBank/DDBJ databases">
        <authorList>
            <person name="Nowell W R."/>
        </authorList>
    </citation>
    <scope>NUCLEOTIDE SEQUENCE</scope>
</reference>
<evidence type="ECO:0000313" key="3">
    <source>
        <dbReference type="Proteomes" id="UP000663834"/>
    </source>
</evidence>
<dbReference type="Proteomes" id="UP000681720">
    <property type="component" value="Unassembled WGS sequence"/>
</dbReference>
<accession>A0A815X3T0</accession>
<name>A0A815X3T0_9BILA</name>